<feature type="compositionally biased region" description="Polar residues" evidence="1">
    <location>
        <begin position="1"/>
        <end position="26"/>
    </location>
</feature>
<comment type="caution">
    <text evidence="2">The sequence shown here is derived from an EMBL/GenBank/DDBJ whole genome shotgun (WGS) entry which is preliminary data.</text>
</comment>
<evidence type="ECO:0000313" key="2">
    <source>
        <dbReference type="EMBL" id="CAH1774337.1"/>
    </source>
</evidence>
<feature type="compositionally biased region" description="Basic and acidic residues" evidence="1">
    <location>
        <begin position="197"/>
        <end position="208"/>
    </location>
</feature>
<feature type="compositionally biased region" description="Polar residues" evidence="1">
    <location>
        <begin position="118"/>
        <end position="129"/>
    </location>
</feature>
<gene>
    <name evidence="2" type="ORF">OFUS_LOCUS1820</name>
</gene>
<organism evidence="2 3">
    <name type="scientific">Owenia fusiformis</name>
    <name type="common">Polychaete worm</name>
    <dbReference type="NCBI Taxonomy" id="6347"/>
    <lineage>
        <taxon>Eukaryota</taxon>
        <taxon>Metazoa</taxon>
        <taxon>Spiralia</taxon>
        <taxon>Lophotrochozoa</taxon>
        <taxon>Annelida</taxon>
        <taxon>Polychaeta</taxon>
        <taxon>Sedentaria</taxon>
        <taxon>Canalipalpata</taxon>
        <taxon>Sabellida</taxon>
        <taxon>Oweniida</taxon>
        <taxon>Oweniidae</taxon>
        <taxon>Owenia</taxon>
    </lineage>
</organism>
<protein>
    <submittedName>
        <fullName evidence="2">Uncharacterized protein</fullName>
    </submittedName>
</protein>
<name>A0A8S4MZN2_OWEFU</name>
<proteinExistence type="predicted"/>
<reference evidence="2" key="1">
    <citation type="submission" date="2022-03" db="EMBL/GenBank/DDBJ databases">
        <authorList>
            <person name="Martin C."/>
        </authorList>
    </citation>
    <scope>NUCLEOTIDE SEQUENCE</scope>
</reference>
<feature type="region of interest" description="Disordered" evidence="1">
    <location>
        <begin position="54"/>
        <end position="88"/>
    </location>
</feature>
<evidence type="ECO:0000313" key="3">
    <source>
        <dbReference type="Proteomes" id="UP000749559"/>
    </source>
</evidence>
<sequence>MPNYKTVTMSISSAAQQAPLTTSRSDCSFDDPEIVPGHRALDDQDMKFAMADTLPLPDTSKHSERRAQRSMPGVSPKPPRSASPSGYINKFKIEPDQTLWQSPSMFFPPIDSWNNPFSTPVWENSTVGEPSQAPPVSLYSGEKYPCGELARAPTFRKHAGRTNPWGEPSQAPLSQGRLKRESSQDEPSQDALVSRYSGEKYPRGELERAPSSQTYPGEANP</sequence>
<dbReference type="AlphaFoldDB" id="A0A8S4MZN2"/>
<feature type="region of interest" description="Disordered" evidence="1">
    <location>
        <begin position="1"/>
        <end position="32"/>
    </location>
</feature>
<feature type="region of interest" description="Disordered" evidence="1">
    <location>
        <begin position="118"/>
        <end position="221"/>
    </location>
</feature>
<evidence type="ECO:0000256" key="1">
    <source>
        <dbReference type="SAM" id="MobiDB-lite"/>
    </source>
</evidence>
<dbReference type="Proteomes" id="UP000749559">
    <property type="component" value="Unassembled WGS sequence"/>
</dbReference>
<accession>A0A8S4MZN2</accession>
<dbReference type="EMBL" id="CAIIXF020000001">
    <property type="protein sequence ID" value="CAH1774337.1"/>
    <property type="molecule type" value="Genomic_DNA"/>
</dbReference>
<keyword evidence="3" id="KW-1185">Reference proteome</keyword>